<evidence type="ECO:0000256" key="1">
    <source>
        <dbReference type="SAM" id="MobiDB-lite"/>
    </source>
</evidence>
<evidence type="ECO:0000313" key="5">
    <source>
        <dbReference type="Proteomes" id="UP000488956"/>
    </source>
</evidence>
<dbReference type="EMBL" id="QXFX01000168">
    <property type="protein sequence ID" value="KAE9127848.1"/>
    <property type="molecule type" value="Genomic_DNA"/>
</dbReference>
<protein>
    <submittedName>
        <fullName evidence="2">Uncharacterized protein</fullName>
    </submittedName>
</protein>
<reference evidence="4 5" key="1">
    <citation type="submission" date="2018-09" db="EMBL/GenBank/DDBJ databases">
        <title>Genomic investigation of the strawberry pathogen Phytophthora fragariae indicates pathogenicity is determined by transcriptional variation in three key races.</title>
        <authorList>
            <person name="Adams T.M."/>
            <person name="Armitage A.D."/>
            <person name="Sobczyk M.K."/>
            <person name="Bates H.J."/>
            <person name="Dunwell J.M."/>
            <person name="Nellist C.F."/>
            <person name="Harrison R.J."/>
        </authorList>
    </citation>
    <scope>NUCLEOTIDE SEQUENCE [LARGE SCALE GENOMIC DNA]</scope>
    <source>
        <strain evidence="3 5">ONT-3</strain>
        <strain evidence="2 4">SCRP245</strain>
    </source>
</reference>
<proteinExistence type="predicted"/>
<feature type="compositionally biased region" description="Polar residues" evidence="1">
    <location>
        <begin position="31"/>
        <end position="40"/>
    </location>
</feature>
<organism evidence="2 4">
    <name type="scientific">Phytophthora fragariae</name>
    <dbReference type="NCBI Taxonomy" id="53985"/>
    <lineage>
        <taxon>Eukaryota</taxon>
        <taxon>Sar</taxon>
        <taxon>Stramenopiles</taxon>
        <taxon>Oomycota</taxon>
        <taxon>Peronosporomycetes</taxon>
        <taxon>Peronosporales</taxon>
        <taxon>Peronosporaceae</taxon>
        <taxon>Phytophthora</taxon>
    </lineage>
</organism>
<accession>A0A6A3LSB4</accession>
<dbReference type="Proteomes" id="UP000488956">
    <property type="component" value="Unassembled WGS sequence"/>
</dbReference>
<evidence type="ECO:0000313" key="4">
    <source>
        <dbReference type="Proteomes" id="UP000460718"/>
    </source>
</evidence>
<feature type="region of interest" description="Disordered" evidence="1">
    <location>
        <begin position="17"/>
        <end position="40"/>
    </location>
</feature>
<evidence type="ECO:0000313" key="3">
    <source>
        <dbReference type="EMBL" id="KAE9127848.1"/>
    </source>
</evidence>
<gene>
    <name evidence="3" type="ORF">PF010_g4740</name>
    <name evidence="2" type="ORF">PF011_g5121</name>
</gene>
<dbReference type="AlphaFoldDB" id="A0A6A3LSB4"/>
<dbReference type="EMBL" id="QXFW01000195">
    <property type="protein sequence ID" value="KAE9021058.1"/>
    <property type="molecule type" value="Genomic_DNA"/>
</dbReference>
<comment type="caution">
    <text evidence="2">The sequence shown here is derived from an EMBL/GenBank/DDBJ whole genome shotgun (WGS) entry which is preliminary data.</text>
</comment>
<name>A0A6A3LSB4_9STRA</name>
<dbReference type="Proteomes" id="UP000460718">
    <property type="component" value="Unassembled WGS sequence"/>
</dbReference>
<sequence>MTTSVLFGGKGSCKPLSSAPFDQIRQPEPTSPSVTHTGSSLRKQRRIDLFQLPAQVKQSLEAKLEAEEAARDSRIAEVLLRHGIAVPDMLLTISRDNNAIIQHRLHSGKQRAFSVLQTHHGFSLEQVVELARGQTPEDPRPNKALSPKRLHRLLTGYKHRDLICRAARLGLDPEWSLPEPDQRHIPLNHKSADIHFNTVVKSVRAGQDGGQYLVLDECVLKKLDNIQISPFGAVPKAHSDPQLETLLIHDLSFPAGKSTNDASIKSSFPEIQYRHVAAVAQQIEACYKRDPFVTVYIMRCQRSVQAFNANCSQRKMDGCTDPATGSDYYRYVGSV</sequence>
<evidence type="ECO:0000313" key="2">
    <source>
        <dbReference type="EMBL" id="KAE9021058.1"/>
    </source>
</evidence>